<keyword evidence="8" id="KW-0449">Lipoprotein</keyword>
<dbReference type="Pfam" id="PF17064">
    <property type="entry name" value="QVR"/>
    <property type="match status" value="1"/>
</dbReference>
<evidence type="ECO:0008006" key="12">
    <source>
        <dbReference type="Google" id="ProtNLM"/>
    </source>
</evidence>
<dbReference type="GO" id="GO:0098552">
    <property type="term" value="C:side of membrane"/>
    <property type="evidence" value="ECO:0007669"/>
    <property type="project" value="UniProtKB-KW"/>
</dbReference>
<keyword evidence="5" id="KW-1133">Transmembrane helix</keyword>
<dbReference type="AlphaFoldDB" id="A0A834XPF7"/>
<dbReference type="OrthoDB" id="75169at2759"/>
<feature type="chain" id="PRO_5032520750" description="Protein sleepless" evidence="9">
    <location>
        <begin position="24"/>
        <end position="156"/>
    </location>
</feature>
<evidence type="ECO:0000256" key="1">
    <source>
        <dbReference type="ARBA" id="ARBA00004589"/>
    </source>
</evidence>
<keyword evidence="7" id="KW-0325">Glycoprotein</keyword>
<dbReference type="PANTHER" id="PTHR33562:SF30">
    <property type="entry name" value="LD40063P"/>
    <property type="match status" value="1"/>
</dbReference>
<feature type="signal peptide" evidence="9">
    <location>
        <begin position="1"/>
        <end position="23"/>
    </location>
</feature>
<evidence type="ECO:0000256" key="4">
    <source>
        <dbReference type="ARBA" id="ARBA00022729"/>
    </source>
</evidence>
<dbReference type="Proteomes" id="UP000639338">
    <property type="component" value="Unassembled WGS sequence"/>
</dbReference>
<gene>
    <name evidence="10" type="ORF">HCN44_000117</name>
</gene>
<evidence type="ECO:0000256" key="5">
    <source>
        <dbReference type="ARBA" id="ARBA00022989"/>
    </source>
</evidence>
<dbReference type="InterPro" id="IPR031424">
    <property type="entry name" value="QVR-like"/>
</dbReference>
<dbReference type="GO" id="GO:0032222">
    <property type="term" value="P:regulation of synaptic transmission, cholinergic"/>
    <property type="evidence" value="ECO:0007669"/>
    <property type="project" value="InterPro"/>
</dbReference>
<evidence type="ECO:0000313" key="11">
    <source>
        <dbReference type="Proteomes" id="UP000639338"/>
    </source>
</evidence>
<comment type="caution">
    <text evidence="10">The sequence shown here is derived from an EMBL/GenBank/DDBJ whole genome shotgun (WGS) entry which is preliminary data.</text>
</comment>
<evidence type="ECO:0000256" key="3">
    <source>
        <dbReference type="ARBA" id="ARBA00022692"/>
    </source>
</evidence>
<dbReference type="PANTHER" id="PTHR33562">
    <property type="entry name" value="ATILLA, ISOFORM B-RELATED-RELATED"/>
    <property type="match status" value="1"/>
</dbReference>
<evidence type="ECO:0000256" key="6">
    <source>
        <dbReference type="ARBA" id="ARBA00023136"/>
    </source>
</evidence>
<evidence type="ECO:0000256" key="8">
    <source>
        <dbReference type="ARBA" id="ARBA00023288"/>
    </source>
</evidence>
<dbReference type="GO" id="GO:0030431">
    <property type="term" value="P:sleep"/>
    <property type="evidence" value="ECO:0007669"/>
    <property type="project" value="InterPro"/>
</dbReference>
<name>A0A834XPF7_APHGI</name>
<keyword evidence="11" id="KW-1185">Reference proteome</keyword>
<keyword evidence="6" id="KW-0472">Membrane</keyword>
<organism evidence="10 11">
    <name type="scientific">Aphidius gifuensis</name>
    <name type="common">Parasitoid wasp</name>
    <dbReference type="NCBI Taxonomy" id="684658"/>
    <lineage>
        <taxon>Eukaryota</taxon>
        <taxon>Metazoa</taxon>
        <taxon>Ecdysozoa</taxon>
        <taxon>Arthropoda</taxon>
        <taxon>Hexapoda</taxon>
        <taxon>Insecta</taxon>
        <taxon>Pterygota</taxon>
        <taxon>Neoptera</taxon>
        <taxon>Endopterygota</taxon>
        <taxon>Hymenoptera</taxon>
        <taxon>Apocrita</taxon>
        <taxon>Ichneumonoidea</taxon>
        <taxon>Braconidae</taxon>
        <taxon>Aphidiinae</taxon>
        <taxon>Aphidius</taxon>
    </lineage>
</organism>
<keyword evidence="4 9" id="KW-0732">Signal</keyword>
<sequence length="156" mass="17112">MASNINWIIATLTFAVIIQSGMALRCWTCTSDRSPECGDPMNITEHQRNFQTRDCEATSSASMYGSSVQSICKKMVTRENGRTVIRRSCEIPTQEEKNIQNGPCPPNAAVGSHIIVESCHVCSSDLCNSAISIAGNKFIQMFIAGLITFQIFAKNI</sequence>
<dbReference type="CDD" id="cd23593">
    <property type="entry name" value="TFP_LU_ECD_Twit"/>
    <property type="match status" value="1"/>
</dbReference>
<dbReference type="InterPro" id="IPR050975">
    <property type="entry name" value="Sleep_regulator"/>
</dbReference>
<keyword evidence="3" id="KW-0812">Transmembrane</keyword>
<protein>
    <recommendedName>
        <fullName evidence="12">Protein sleepless</fullName>
    </recommendedName>
</protein>
<evidence type="ECO:0000256" key="7">
    <source>
        <dbReference type="ARBA" id="ARBA00023180"/>
    </source>
</evidence>
<evidence type="ECO:0000313" key="10">
    <source>
        <dbReference type="EMBL" id="KAF7990312.1"/>
    </source>
</evidence>
<keyword evidence="2" id="KW-0336">GPI-anchor</keyword>
<reference evidence="10 11" key="1">
    <citation type="submission" date="2020-08" db="EMBL/GenBank/DDBJ databases">
        <title>Aphidius gifuensis genome sequencing and assembly.</title>
        <authorList>
            <person name="Du Z."/>
        </authorList>
    </citation>
    <scope>NUCLEOTIDE SEQUENCE [LARGE SCALE GENOMIC DNA]</scope>
    <source>
        <strain evidence="10">YNYX2018</strain>
        <tissue evidence="10">Adults</tissue>
    </source>
</reference>
<evidence type="ECO:0000256" key="9">
    <source>
        <dbReference type="SAM" id="SignalP"/>
    </source>
</evidence>
<dbReference type="EMBL" id="JACMRX010000004">
    <property type="protein sequence ID" value="KAF7990312.1"/>
    <property type="molecule type" value="Genomic_DNA"/>
</dbReference>
<comment type="subcellular location">
    <subcellularLocation>
        <location evidence="1">Membrane</location>
        <topology evidence="1">Lipid-anchor</topology>
        <topology evidence="1">GPI-anchor</topology>
    </subcellularLocation>
</comment>
<evidence type="ECO:0000256" key="2">
    <source>
        <dbReference type="ARBA" id="ARBA00022622"/>
    </source>
</evidence>
<accession>A0A834XPF7</accession>
<proteinExistence type="predicted"/>